<keyword evidence="2" id="KW-1185">Reference proteome</keyword>
<dbReference type="Proteomes" id="UP000297716">
    <property type="component" value="Unassembled WGS sequence"/>
</dbReference>
<evidence type="ECO:0000313" key="2">
    <source>
        <dbReference type="Proteomes" id="UP000297716"/>
    </source>
</evidence>
<reference evidence="1 2" key="1">
    <citation type="submission" date="2019-03" db="EMBL/GenBank/DDBJ databases">
        <title>Draft genome sequence of Xylaria hypoxylon DSM 108379, a ubiquitous saprotrophic-parasitic fungi on hardwood.</title>
        <authorList>
            <person name="Buettner E."/>
            <person name="Leonhardt S."/>
            <person name="Gebauer A.M."/>
            <person name="Liers C."/>
            <person name="Hofrichter M."/>
            <person name="Kellner H."/>
        </authorList>
    </citation>
    <scope>NUCLEOTIDE SEQUENCE [LARGE SCALE GENOMIC DNA]</scope>
    <source>
        <strain evidence="1 2">DSM 108379</strain>
    </source>
</reference>
<gene>
    <name evidence="1" type="ORF">E0Z10_g1194</name>
</gene>
<dbReference type="AlphaFoldDB" id="A0A4Z0YUC5"/>
<comment type="caution">
    <text evidence="1">The sequence shown here is derived from an EMBL/GenBank/DDBJ whole genome shotgun (WGS) entry which is preliminary data.</text>
</comment>
<sequence>MVQPEVQKKELVVCSALYYIGPSPPPSHITYMYAKTTQLRLVYAPQKIQYQKYRQYIIKDIKDAQTTVPEAGQDGPKGYPVAYFVALPCLALHRRYIVERQGARIDLACAWKYSCIGFRISCDTAGV</sequence>
<evidence type="ECO:0000313" key="1">
    <source>
        <dbReference type="EMBL" id="TGJ87567.1"/>
    </source>
</evidence>
<accession>A0A4Z0YUC5</accession>
<protein>
    <submittedName>
        <fullName evidence="1">Uncharacterized protein</fullName>
    </submittedName>
</protein>
<name>A0A4Z0YUC5_9PEZI</name>
<dbReference type="EMBL" id="SKBN01000012">
    <property type="protein sequence ID" value="TGJ87567.1"/>
    <property type="molecule type" value="Genomic_DNA"/>
</dbReference>
<proteinExistence type="predicted"/>
<organism evidence="1 2">
    <name type="scientific">Xylaria hypoxylon</name>
    <dbReference type="NCBI Taxonomy" id="37992"/>
    <lineage>
        <taxon>Eukaryota</taxon>
        <taxon>Fungi</taxon>
        <taxon>Dikarya</taxon>
        <taxon>Ascomycota</taxon>
        <taxon>Pezizomycotina</taxon>
        <taxon>Sordariomycetes</taxon>
        <taxon>Xylariomycetidae</taxon>
        <taxon>Xylariales</taxon>
        <taxon>Xylariaceae</taxon>
        <taxon>Xylaria</taxon>
    </lineage>
</organism>